<gene>
    <name evidence="8" type="ORF">WMSIL1_LOCUS9397</name>
</gene>
<organism evidence="8 9">
    <name type="scientific">Hymenolepis diminuta</name>
    <name type="common">Rat tapeworm</name>
    <dbReference type="NCBI Taxonomy" id="6216"/>
    <lineage>
        <taxon>Eukaryota</taxon>
        <taxon>Metazoa</taxon>
        <taxon>Spiralia</taxon>
        <taxon>Lophotrochozoa</taxon>
        <taxon>Platyhelminthes</taxon>
        <taxon>Cestoda</taxon>
        <taxon>Eucestoda</taxon>
        <taxon>Cyclophyllidea</taxon>
        <taxon>Hymenolepididae</taxon>
        <taxon>Hymenolepis</taxon>
    </lineage>
</organism>
<name>A0A564YT74_HYMDI</name>
<evidence type="ECO:0000256" key="6">
    <source>
        <dbReference type="PIRSR" id="PIRSR600175-1"/>
    </source>
</evidence>
<dbReference type="GO" id="GO:0016020">
    <property type="term" value="C:membrane"/>
    <property type="evidence" value="ECO:0007669"/>
    <property type="project" value="UniProtKB-SubCell"/>
</dbReference>
<dbReference type="Proteomes" id="UP000321570">
    <property type="component" value="Unassembled WGS sequence"/>
</dbReference>
<keyword evidence="9" id="KW-1185">Reference proteome</keyword>
<dbReference type="EMBL" id="CABIJS010000377">
    <property type="protein sequence ID" value="VUZ50471.1"/>
    <property type="molecule type" value="Genomic_DNA"/>
</dbReference>
<evidence type="ECO:0000256" key="1">
    <source>
        <dbReference type="ARBA" id="ARBA00004141"/>
    </source>
</evidence>
<evidence type="ECO:0000256" key="4">
    <source>
        <dbReference type="ARBA" id="ARBA00022989"/>
    </source>
</evidence>
<dbReference type="InterPro" id="IPR000175">
    <property type="entry name" value="Na/ntran_symport"/>
</dbReference>
<dbReference type="PROSITE" id="PS50267">
    <property type="entry name" value="NA_NEUROTRAN_SYMP_3"/>
    <property type="match status" value="1"/>
</dbReference>
<feature type="transmembrane region" description="Helical" evidence="7">
    <location>
        <begin position="467"/>
        <end position="490"/>
    </location>
</feature>
<protein>
    <recommendedName>
        <fullName evidence="10">Sodium-dependent transporter</fullName>
    </recommendedName>
</protein>
<dbReference type="AlphaFoldDB" id="A0A564YT74"/>
<dbReference type="InterPro" id="IPR037272">
    <property type="entry name" value="SNS_sf"/>
</dbReference>
<feature type="transmembrane region" description="Helical" evidence="7">
    <location>
        <begin position="86"/>
        <end position="106"/>
    </location>
</feature>
<evidence type="ECO:0000313" key="9">
    <source>
        <dbReference type="Proteomes" id="UP000321570"/>
    </source>
</evidence>
<comment type="subcellular location">
    <subcellularLocation>
        <location evidence="1">Membrane</location>
        <topology evidence="1">Multi-pass membrane protein</topology>
    </subcellularLocation>
</comment>
<feature type="transmembrane region" description="Helical" evidence="7">
    <location>
        <begin position="126"/>
        <end position="156"/>
    </location>
</feature>
<dbReference type="SUPFAM" id="SSF161070">
    <property type="entry name" value="SNF-like"/>
    <property type="match status" value="1"/>
</dbReference>
<keyword evidence="5 7" id="KW-0472">Membrane</keyword>
<evidence type="ECO:0000256" key="2">
    <source>
        <dbReference type="ARBA" id="ARBA00022448"/>
    </source>
</evidence>
<keyword evidence="3 7" id="KW-0812">Transmembrane</keyword>
<sequence>MCESTVSTIFPSSSAVTKCELSQHSNHSTNKNIQVVSKAEKQPKFTYSAGLILSLIGCVMGTGNVWRFPRIIAVTSSDTGSLTFLIAWACFLLTWSIPLIVTEYSIGRFTRSSPTIAFQRFMGDKFIWIGCWVSAVAFFIGAYFSVVVGWCLYYVYVACAWQELPATEPESRLIFENFTHTYWPLLNHTICLAICGLAIFKGAKGIEIANGLLVPMQAIIILIVFFWSLSRDYADIGIKFMFTPDWSTLLNPKLYVEAACQNGFDTAAGMGLLSAYAAYFSRNTGAVLYGVFLPSINNLVSIICGLTIFSTVFSTLIQTSPTLTIPQIVAIIKETGPGSTGLTFTWIPVLMSKLGLMGRILCGLFFICLSSGGLSSMISFLELTVRVIQDFGVRRRWAIIAALLLSFLVGVPSALSIDILSNQDFVWGFALILSGLCFCILVISYNPFKFRKVIVNDFGINDWNLPYFFVFIIGGLVPLEALGLIIWWAYTNIASTKWYELAAESLASTFLEWSILLVAVLAFNFVTYLLKCPIVKPSTKVGFDPHNLSEVPPAETYKLVREIPLSSQNALVIGDDLSTYTNKCFTPLDNLGLEKCK</sequence>
<evidence type="ECO:0000256" key="3">
    <source>
        <dbReference type="ARBA" id="ARBA00022692"/>
    </source>
</evidence>
<reference evidence="8 9" key="1">
    <citation type="submission" date="2019-07" db="EMBL/GenBank/DDBJ databases">
        <authorList>
            <person name="Jastrzebski P J."/>
            <person name="Paukszto L."/>
            <person name="Jastrzebski P J."/>
        </authorList>
    </citation>
    <scope>NUCLEOTIDE SEQUENCE [LARGE SCALE GENOMIC DNA]</scope>
    <source>
        <strain evidence="8 9">WMS-il1</strain>
    </source>
</reference>
<dbReference type="Pfam" id="PF00209">
    <property type="entry name" value="SNF"/>
    <property type="match status" value="2"/>
</dbReference>
<feature type="transmembrane region" description="Helical" evidence="7">
    <location>
        <begin position="356"/>
        <end position="385"/>
    </location>
</feature>
<dbReference type="PANTHER" id="PTHR42948:SF1">
    <property type="entry name" value="TRANSPORTER"/>
    <property type="match status" value="1"/>
</dbReference>
<feature type="binding site" evidence="6">
    <location>
        <position position="297"/>
    </location>
    <ligand>
        <name>Na(+)</name>
        <dbReference type="ChEBI" id="CHEBI:29101"/>
        <label>1</label>
    </ligand>
</feature>
<feature type="binding site" evidence="6">
    <location>
        <position position="376"/>
    </location>
    <ligand>
        <name>Na(+)</name>
        <dbReference type="ChEBI" id="CHEBI:29101"/>
        <label>1</label>
    </ligand>
</feature>
<feature type="transmembrane region" description="Helical" evidence="7">
    <location>
        <begin position="510"/>
        <end position="530"/>
    </location>
</feature>
<feature type="transmembrane region" description="Helical" evidence="7">
    <location>
        <begin position="397"/>
        <end position="419"/>
    </location>
</feature>
<accession>A0A564YT74</accession>
<proteinExistence type="predicted"/>
<keyword evidence="6" id="KW-0915">Sodium</keyword>
<feature type="transmembrane region" description="Helical" evidence="7">
    <location>
        <begin position="425"/>
        <end position="446"/>
    </location>
</feature>
<dbReference type="PRINTS" id="PR00176">
    <property type="entry name" value="NANEUSMPORT"/>
</dbReference>
<feature type="transmembrane region" description="Helical" evidence="7">
    <location>
        <begin position="212"/>
        <end position="230"/>
    </location>
</feature>
<feature type="binding site" evidence="6">
    <location>
        <position position="64"/>
    </location>
    <ligand>
        <name>Na(+)</name>
        <dbReference type="ChEBI" id="CHEBI:29101"/>
        <label>1</label>
    </ligand>
</feature>
<evidence type="ECO:0000313" key="8">
    <source>
        <dbReference type="EMBL" id="VUZ50471.1"/>
    </source>
</evidence>
<keyword evidence="4 7" id="KW-1133">Transmembrane helix</keyword>
<keyword evidence="6" id="KW-0479">Metal-binding</keyword>
<feature type="transmembrane region" description="Helical" evidence="7">
    <location>
        <begin position="181"/>
        <end position="200"/>
    </location>
</feature>
<evidence type="ECO:0000256" key="5">
    <source>
        <dbReference type="ARBA" id="ARBA00023136"/>
    </source>
</evidence>
<feature type="binding site" evidence="6">
    <location>
        <position position="57"/>
    </location>
    <ligand>
        <name>Na(+)</name>
        <dbReference type="ChEBI" id="CHEBI:29101"/>
        <label>1</label>
    </ligand>
</feature>
<evidence type="ECO:0000256" key="7">
    <source>
        <dbReference type="SAM" id="Phobius"/>
    </source>
</evidence>
<feature type="transmembrane region" description="Helical" evidence="7">
    <location>
        <begin position="45"/>
        <end position="66"/>
    </location>
</feature>
<keyword evidence="2" id="KW-0813">Transport</keyword>
<dbReference type="GO" id="GO:0046872">
    <property type="term" value="F:metal ion binding"/>
    <property type="evidence" value="ECO:0007669"/>
    <property type="project" value="UniProtKB-KW"/>
</dbReference>
<dbReference type="PANTHER" id="PTHR42948">
    <property type="entry name" value="TRANSPORTER"/>
    <property type="match status" value="1"/>
</dbReference>
<evidence type="ECO:0008006" key="10">
    <source>
        <dbReference type="Google" id="ProtNLM"/>
    </source>
</evidence>